<comment type="caution">
    <text evidence="5">The sequence shown here is derived from an EMBL/GenBank/DDBJ whole genome shotgun (WGS) entry which is preliminary data.</text>
</comment>
<evidence type="ECO:0000256" key="1">
    <source>
        <dbReference type="ARBA" id="ARBA00004502"/>
    </source>
</evidence>
<dbReference type="Pfam" id="PF10230">
    <property type="entry name" value="LIDHydrolase"/>
    <property type="match status" value="1"/>
</dbReference>
<comment type="subcellular location">
    <subcellularLocation>
        <location evidence="1">Lipid droplet</location>
    </subcellularLocation>
</comment>
<protein>
    <recommendedName>
        <fullName evidence="7">Lipid droplet-associated hydrolase</fullName>
    </recommendedName>
</protein>
<dbReference type="InterPro" id="IPR019363">
    <property type="entry name" value="LDAH"/>
</dbReference>
<keyword evidence="4" id="KW-0378">Hydrolase</keyword>
<dbReference type="Gene3D" id="3.40.50.1820">
    <property type="entry name" value="alpha/beta hydrolase"/>
    <property type="match status" value="1"/>
</dbReference>
<evidence type="ECO:0008006" key="7">
    <source>
        <dbReference type="Google" id="ProtNLM"/>
    </source>
</evidence>
<gene>
    <name evidence="5" type="ORF">KFK09_023244</name>
</gene>
<dbReference type="GO" id="GO:0016298">
    <property type="term" value="F:lipase activity"/>
    <property type="evidence" value="ECO:0007669"/>
    <property type="project" value="InterPro"/>
</dbReference>
<evidence type="ECO:0000256" key="2">
    <source>
        <dbReference type="ARBA" id="ARBA00008300"/>
    </source>
</evidence>
<dbReference type="Proteomes" id="UP000829196">
    <property type="component" value="Unassembled WGS sequence"/>
</dbReference>
<name>A0A8T3ALM6_DENNO</name>
<dbReference type="OrthoDB" id="448051at2759"/>
<comment type="similarity">
    <text evidence="2">Belongs to the AB hydrolase superfamily. LDAH family.</text>
</comment>
<evidence type="ECO:0000256" key="3">
    <source>
        <dbReference type="ARBA" id="ARBA00022677"/>
    </source>
</evidence>
<dbReference type="GO" id="GO:0019915">
    <property type="term" value="P:lipid storage"/>
    <property type="evidence" value="ECO:0007669"/>
    <property type="project" value="InterPro"/>
</dbReference>
<dbReference type="InterPro" id="IPR029058">
    <property type="entry name" value="AB_hydrolase_fold"/>
</dbReference>
<evidence type="ECO:0000313" key="6">
    <source>
        <dbReference type="Proteomes" id="UP000829196"/>
    </source>
</evidence>
<organism evidence="5 6">
    <name type="scientific">Dendrobium nobile</name>
    <name type="common">Orchid</name>
    <dbReference type="NCBI Taxonomy" id="94219"/>
    <lineage>
        <taxon>Eukaryota</taxon>
        <taxon>Viridiplantae</taxon>
        <taxon>Streptophyta</taxon>
        <taxon>Embryophyta</taxon>
        <taxon>Tracheophyta</taxon>
        <taxon>Spermatophyta</taxon>
        <taxon>Magnoliopsida</taxon>
        <taxon>Liliopsida</taxon>
        <taxon>Asparagales</taxon>
        <taxon>Orchidaceae</taxon>
        <taxon>Epidendroideae</taxon>
        <taxon>Malaxideae</taxon>
        <taxon>Dendrobiinae</taxon>
        <taxon>Dendrobium</taxon>
    </lineage>
</organism>
<keyword evidence="3" id="KW-0551">Lipid droplet</keyword>
<dbReference type="PANTHER" id="PTHR13390:SF0">
    <property type="entry name" value="LIPID DROPLET-ASSOCIATED HYDROLASE"/>
    <property type="match status" value="1"/>
</dbReference>
<proteinExistence type="inferred from homology"/>
<sequence length="354" mass="39352">MPPSISPITLSSIRCNFRLSCPILPQLKRRMKSAAGYKSCSMDDQELPSPYRKRATARNCLVSGFSTELLEVESEEASLNVVVIPGNPGVASFYKDFVEALYEQLGGCASITAIGHISHSRQDMAYGRMFSLQEQINHKVGFIKGLQNKHLPIILIGHSIGSYVCIEVLKRFPEQEIFSIFLYPFLTLNTSSSTQYMIGLLARSSLLSATFSSLVALLGSFPTRISGALVRRLLGPSCSTTAVDAACTCLMQYHTMRNVLFMAKTEFEKLSEEPDWSFMKEKKKQIAFLFGVDDHWGPLSLFEEISRQVPGAPLSIEREGHTHSFSCSEVGSIWVAHHVANLIKSRVSNQELSR</sequence>
<evidence type="ECO:0000313" key="5">
    <source>
        <dbReference type="EMBL" id="KAI0496918.1"/>
    </source>
</evidence>
<dbReference type="PANTHER" id="PTHR13390">
    <property type="entry name" value="LIPASE"/>
    <property type="match status" value="1"/>
</dbReference>
<dbReference type="GO" id="GO:0005811">
    <property type="term" value="C:lipid droplet"/>
    <property type="evidence" value="ECO:0007669"/>
    <property type="project" value="UniProtKB-SubCell"/>
</dbReference>
<dbReference type="AlphaFoldDB" id="A0A8T3ALM6"/>
<keyword evidence="6" id="KW-1185">Reference proteome</keyword>
<evidence type="ECO:0000256" key="4">
    <source>
        <dbReference type="ARBA" id="ARBA00022801"/>
    </source>
</evidence>
<reference evidence="5" key="1">
    <citation type="journal article" date="2022" name="Front. Genet.">
        <title>Chromosome-Scale Assembly of the Dendrobium nobile Genome Provides Insights Into the Molecular Mechanism of the Biosynthesis of the Medicinal Active Ingredient of Dendrobium.</title>
        <authorList>
            <person name="Xu Q."/>
            <person name="Niu S.-C."/>
            <person name="Li K.-L."/>
            <person name="Zheng P.-J."/>
            <person name="Zhang X.-J."/>
            <person name="Jia Y."/>
            <person name="Liu Y."/>
            <person name="Niu Y.-X."/>
            <person name="Yu L.-H."/>
            <person name="Chen D.-F."/>
            <person name="Zhang G.-Q."/>
        </authorList>
    </citation>
    <scope>NUCLEOTIDE SEQUENCE</scope>
    <source>
        <tissue evidence="5">Leaf</tissue>
    </source>
</reference>
<dbReference type="EMBL" id="JAGYWB010000016">
    <property type="protein sequence ID" value="KAI0496918.1"/>
    <property type="molecule type" value="Genomic_DNA"/>
</dbReference>
<dbReference type="SUPFAM" id="SSF53474">
    <property type="entry name" value="alpha/beta-Hydrolases"/>
    <property type="match status" value="1"/>
</dbReference>
<accession>A0A8T3ALM6</accession>